<comment type="caution">
    <text evidence="1">The sequence shown here is derived from an EMBL/GenBank/DDBJ whole genome shotgun (WGS) entry which is preliminary data.</text>
</comment>
<name>A0A2N2E8M9_9BACT</name>
<reference evidence="1 2" key="1">
    <citation type="journal article" date="2017" name="ISME J.">
        <title>Potential for microbial H2 and metal transformations associated with novel bacteria and archaea in deep terrestrial subsurface sediments.</title>
        <authorList>
            <person name="Hernsdorf A.W."/>
            <person name="Amano Y."/>
            <person name="Miyakawa K."/>
            <person name="Ise K."/>
            <person name="Suzuki Y."/>
            <person name="Anantharaman K."/>
            <person name="Probst A."/>
            <person name="Burstein D."/>
            <person name="Thomas B.C."/>
            <person name="Banfield J.F."/>
        </authorList>
    </citation>
    <scope>NUCLEOTIDE SEQUENCE [LARGE SCALE GENOMIC DNA]</scope>
    <source>
        <strain evidence="1">HGW-Falkowbacteria-1</strain>
    </source>
</reference>
<evidence type="ECO:0000313" key="1">
    <source>
        <dbReference type="EMBL" id="PKM91077.1"/>
    </source>
</evidence>
<dbReference type="EMBL" id="PHAI01000003">
    <property type="protein sequence ID" value="PKM91077.1"/>
    <property type="molecule type" value="Genomic_DNA"/>
</dbReference>
<dbReference type="Proteomes" id="UP000233517">
    <property type="component" value="Unassembled WGS sequence"/>
</dbReference>
<evidence type="ECO:0000313" key="2">
    <source>
        <dbReference type="Proteomes" id="UP000233517"/>
    </source>
</evidence>
<organism evidence="1 2">
    <name type="scientific">Candidatus Falkowbacteria bacterium HGW-Falkowbacteria-1</name>
    <dbReference type="NCBI Taxonomy" id="2013768"/>
    <lineage>
        <taxon>Bacteria</taxon>
        <taxon>Candidatus Falkowiibacteriota</taxon>
    </lineage>
</organism>
<sequence length="88" mass="10340">MKTNENLGLIREAQKLVDAHYDKTKEMIMDEKKINEKHLKKRLESFKEKLKNDIDTDKMSDLEIYKLARSLVIKNIKKGLTPLAQNLL</sequence>
<gene>
    <name evidence="1" type="ORF">CVU82_03405</name>
</gene>
<dbReference type="AlphaFoldDB" id="A0A2N2E8M9"/>
<proteinExistence type="predicted"/>
<accession>A0A2N2E8M9</accession>
<protein>
    <submittedName>
        <fullName evidence="1">Uncharacterized protein</fullName>
    </submittedName>
</protein>